<protein>
    <submittedName>
        <fullName evidence="2">Uncharacterized protein</fullName>
    </submittedName>
</protein>
<keyword evidence="3" id="KW-1185">Reference proteome</keyword>
<keyword evidence="1" id="KW-1133">Transmembrane helix</keyword>
<accession>A0ABT1SJ09</accession>
<evidence type="ECO:0000256" key="1">
    <source>
        <dbReference type="SAM" id="Phobius"/>
    </source>
</evidence>
<keyword evidence="1" id="KW-0472">Membrane</keyword>
<dbReference type="RefSeq" id="WP_256197440.1">
    <property type="nucleotide sequence ID" value="NZ_JANGCH010000003.1"/>
</dbReference>
<feature type="transmembrane region" description="Helical" evidence="1">
    <location>
        <begin position="53"/>
        <end position="72"/>
    </location>
</feature>
<organism evidence="2 3">
    <name type="scientific">Massilicoli timonensis</name>
    <dbReference type="NCBI Taxonomy" id="2015901"/>
    <lineage>
        <taxon>Bacteria</taxon>
        <taxon>Bacillati</taxon>
        <taxon>Bacillota</taxon>
        <taxon>Erysipelotrichia</taxon>
        <taxon>Erysipelotrichales</taxon>
        <taxon>Erysipelotrichaceae</taxon>
        <taxon>Massilicoli</taxon>
    </lineage>
</organism>
<dbReference type="Proteomes" id="UP001524435">
    <property type="component" value="Unassembled WGS sequence"/>
</dbReference>
<evidence type="ECO:0000313" key="2">
    <source>
        <dbReference type="EMBL" id="MCQ5121218.1"/>
    </source>
</evidence>
<comment type="caution">
    <text evidence="2">The sequence shown here is derived from an EMBL/GenBank/DDBJ whole genome shotgun (WGS) entry which is preliminary data.</text>
</comment>
<gene>
    <name evidence="2" type="ORF">NE663_02935</name>
</gene>
<feature type="transmembrane region" description="Helical" evidence="1">
    <location>
        <begin position="6"/>
        <end position="22"/>
    </location>
</feature>
<reference evidence="2 3" key="1">
    <citation type="submission" date="2022-06" db="EMBL/GenBank/DDBJ databases">
        <title>Isolation of gut microbiota from human fecal samples.</title>
        <authorList>
            <person name="Pamer E.G."/>
            <person name="Barat B."/>
            <person name="Waligurski E."/>
            <person name="Medina S."/>
            <person name="Paddock L."/>
            <person name="Mostad J."/>
        </authorList>
    </citation>
    <scope>NUCLEOTIDE SEQUENCE [LARGE SCALE GENOMIC DNA]</scope>
    <source>
        <strain evidence="2 3">DFI.6.1</strain>
    </source>
</reference>
<proteinExistence type="predicted"/>
<keyword evidence="1" id="KW-0812">Transmembrane</keyword>
<evidence type="ECO:0000313" key="3">
    <source>
        <dbReference type="Proteomes" id="UP001524435"/>
    </source>
</evidence>
<name>A0ABT1SJ09_9FIRM</name>
<feature type="transmembrane region" description="Helical" evidence="1">
    <location>
        <begin position="29"/>
        <end position="47"/>
    </location>
</feature>
<dbReference type="EMBL" id="JANGCH010000003">
    <property type="protein sequence ID" value="MCQ5121218.1"/>
    <property type="molecule type" value="Genomic_DNA"/>
</dbReference>
<sequence>MFDLAIGFAIAGILMICEYYICTRLKNPIWGGIIPVLILIGTIWIFVTGKVPLELKTVFPFIICNSIFFGEWDNGRKKYLERKKTEMDKMKAKDI</sequence>